<protein>
    <submittedName>
        <fullName evidence="1">Uncharacterized protein</fullName>
    </submittedName>
</protein>
<name>A0A1D1VYQ9_RAMVA</name>
<reference evidence="1 2" key="1">
    <citation type="journal article" date="2016" name="Nat. Commun.">
        <title>Extremotolerant tardigrade genome and improved radiotolerance of human cultured cells by tardigrade-unique protein.</title>
        <authorList>
            <person name="Hashimoto T."/>
            <person name="Horikawa D.D."/>
            <person name="Saito Y."/>
            <person name="Kuwahara H."/>
            <person name="Kozuka-Hata H."/>
            <person name="Shin-I T."/>
            <person name="Minakuchi Y."/>
            <person name="Ohishi K."/>
            <person name="Motoyama A."/>
            <person name="Aizu T."/>
            <person name="Enomoto A."/>
            <person name="Kondo K."/>
            <person name="Tanaka S."/>
            <person name="Hara Y."/>
            <person name="Koshikawa S."/>
            <person name="Sagara H."/>
            <person name="Miura T."/>
            <person name="Yokobori S."/>
            <person name="Miyagawa K."/>
            <person name="Suzuki Y."/>
            <person name="Kubo T."/>
            <person name="Oyama M."/>
            <person name="Kohara Y."/>
            <person name="Fujiyama A."/>
            <person name="Arakawa K."/>
            <person name="Katayama T."/>
            <person name="Toyoda A."/>
            <person name="Kunieda T."/>
        </authorList>
    </citation>
    <scope>NUCLEOTIDE SEQUENCE [LARGE SCALE GENOMIC DNA]</scope>
    <source>
        <strain evidence="1 2">YOKOZUNA-1</strain>
    </source>
</reference>
<organism evidence="1 2">
    <name type="scientific">Ramazzottius varieornatus</name>
    <name type="common">Water bear</name>
    <name type="synonym">Tardigrade</name>
    <dbReference type="NCBI Taxonomy" id="947166"/>
    <lineage>
        <taxon>Eukaryota</taxon>
        <taxon>Metazoa</taxon>
        <taxon>Ecdysozoa</taxon>
        <taxon>Tardigrada</taxon>
        <taxon>Eutardigrada</taxon>
        <taxon>Parachela</taxon>
        <taxon>Hypsibioidea</taxon>
        <taxon>Ramazzottiidae</taxon>
        <taxon>Ramazzottius</taxon>
    </lineage>
</organism>
<gene>
    <name evidence="1" type="primary">RvY_16510-1</name>
    <name evidence="1" type="synonym">RvY_16510.1</name>
    <name evidence="1" type="ORF">RvY_16510</name>
</gene>
<comment type="caution">
    <text evidence="1">The sequence shown here is derived from an EMBL/GenBank/DDBJ whole genome shotgun (WGS) entry which is preliminary data.</text>
</comment>
<dbReference type="AlphaFoldDB" id="A0A1D1VYQ9"/>
<dbReference type="EMBL" id="BDGG01000013">
    <property type="protein sequence ID" value="GAV06542.1"/>
    <property type="molecule type" value="Genomic_DNA"/>
</dbReference>
<sequence>MKSRWTKKAIFEQCLGDVRKRAGSGLKKLAGQWSGGDRQHHQDFGLTPCFQVPAWFLALQQTITVGKITSPNSKDVHQEVFTASMPEWLSCDFLQMLAVSLEVWIVPVFVCSAQSDALQELLLNGFQLSLQALGRREPA</sequence>
<keyword evidence="2" id="KW-1185">Reference proteome</keyword>
<proteinExistence type="predicted"/>
<evidence type="ECO:0000313" key="2">
    <source>
        <dbReference type="Proteomes" id="UP000186922"/>
    </source>
</evidence>
<evidence type="ECO:0000313" key="1">
    <source>
        <dbReference type="EMBL" id="GAV06542.1"/>
    </source>
</evidence>
<dbReference type="Proteomes" id="UP000186922">
    <property type="component" value="Unassembled WGS sequence"/>
</dbReference>
<accession>A0A1D1VYQ9</accession>